<dbReference type="Pfam" id="PF09369">
    <property type="entry name" value="MZB"/>
    <property type="match status" value="1"/>
</dbReference>
<evidence type="ECO:0000256" key="2">
    <source>
        <dbReference type="ARBA" id="ARBA00022840"/>
    </source>
</evidence>
<accession>L0AA82</accession>
<dbReference type="Proteomes" id="UP000010469">
    <property type="component" value="Chromosome"/>
</dbReference>
<dbReference type="HOGENOM" id="CLU_000809_3_2_2"/>
<dbReference type="PROSITE" id="PS51194">
    <property type="entry name" value="HELICASE_CTER"/>
    <property type="match status" value="1"/>
</dbReference>
<dbReference type="PANTHER" id="PTHR47957">
    <property type="entry name" value="ATP-DEPENDENT HELICASE HRQ1"/>
    <property type="match status" value="1"/>
</dbReference>
<dbReference type="EMBL" id="CP003378">
    <property type="protein sequence ID" value="AFZ70334.1"/>
    <property type="molecule type" value="Genomic_DNA"/>
</dbReference>
<keyword evidence="2" id="KW-0067">ATP-binding</keyword>
<sequence>MQQDRAEKVLDLLSTLNEIVEKQKSKISNIYKEDYGYPELGPSLNELNISEKLKNALINYGIIKLYKFQKDALDSILNNNDTVITAGTGTGKTEAFLIPILDELLKNKEERALLIYPTKSLERDQISRLSNIVKDLGISYGIIDGDTPAKERAKIYENPPQILISNPDMIHLGLSLSSDFRKIFRSIRFVVLDEMHVYKGIFGSHMKWILYRLSSLSKNILFIGSGATIGNPEEMGEKLFGRKVKVVYGPKRRKGLAIHVFIDHGYMSRWTFSSYIISSLIKKNLKVLAFTDSQQMSELISRISRKSYNTNVLVHRSGLSAETRKNVERELKEGIINGVVATSTLELGIDVGDLDAVVMTSLPKSYSSYLQRAGRAGRRENPGLVVTIMGDDPIESYYLNNPDKYFSQDPDPGFIEPKNKEILKLHFVAYLLQKGFVKKDNLPEEFLDVLKDLENENYINNNNDVLYPNWKSGKAFVANYSIRSSGPIINIYYKNKRIGFREMPQALYDLYPNAIYYHSGEVYLSTKLDIDSYKAEVTKLNDISFYTKPLYDIYVIEVIPREKRIAGTIPLTYGDVHISIEVTGYVIKDEYSGNTISTSYYETPIKWNYWTKGVLTRYPEILFESGEKKISSYHALEHVLISASRPIIGASDTDLGGISYPSGHIVIYDSSIGGHGGSKLVFDRFESIENLAFKIVSSCSCEDGCPRCVFSPYCGNNNQFLSRKGALSLLKYVFENNEVKEKEEKPVGKPIA</sequence>
<keyword evidence="6" id="KW-1185">Reference proteome</keyword>
<dbReference type="FunCoup" id="L0AA82">
    <property type="interactions" value="36"/>
</dbReference>
<dbReference type="InterPro" id="IPR001650">
    <property type="entry name" value="Helicase_C-like"/>
</dbReference>
<reference evidence="6" key="1">
    <citation type="submission" date="2012-03" db="EMBL/GenBank/DDBJ databases">
        <title>Complete genome of Caldisphaera lagunensis DSM 15908.</title>
        <authorList>
            <person name="Lucas S."/>
            <person name="Copeland A."/>
            <person name="Lapidus A."/>
            <person name="Glavina del Rio T."/>
            <person name="Dalin E."/>
            <person name="Tice H."/>
            <person name="Bruce D."/>
            <person name="Goodwin L."/>
            <person name="Pitluck S."/>
            <person name="Peters L."/>
            <person name="Mikhailova N."/>
            <person name="Teshima H."/>
            <person name="Kyrpides N."/>
            <person name="Mavromatis K."/>
            <person name="Ivanova N."/>
            <person name="Brettin T."/>
            <person name="Detter J.C."/>
            <person name="Han C."/>
            <person name="Larimer F."/>
            <person name="Land M."/>
            <person name="Hauser L."/>
            <person name="Markowitz V."/>
            <person name="Cheng J.-F."/>
            <person name="Hugenholtz P."/>
            <person name="Woyke T."/>
            <person name="Wu D."/>
            <person name="Spring S."/>
            <person name="Schroeder M."/>
            <person name="Brambilla E."/>
            <person name="Klenk H.-P."/>
            <person name="Eisen J.A."/>
        </authorList>
    </citation>
    <scope>NUCLEOTIDE SEQUENCE [LARGE SCALE GENOMIC DNA]</scope>
    <source>
        <strain evidence="6">DSM 15908 / JCM 11604 / IC-154</strain>
    </source>
</reference>
<dbReference type="InterPro" id="IPR018973">
    <property type="entry name" value="MZB"/>
</dbReference>
<feature type="domain" description="Helicase ATP-binding" evidence="3">
    <location>
        <begin position="73"/>
        <end position="247"/>
    </location>
</feature>
<dbReference type="SUPFAM" id="SSF52540">
    <property type="entry name" value="P-loop containing nucleoside triphosphate hydrolases"/>
    <property type="match status" value="1"/>
</dbReference>
<evidence type="ECO:0000313" key="6">
    <source>
        <dbReference type="Proteomes" id="UP000010469"/>
    </source>
</evidence>
<evidence type="ECO:0000259" key="3">
    <source>
        <dbReference type="PROSITE" id="PS51192"/>
    </source>
</evidence>
<dbReference type="KEGG" id="clg:Calag_0576"/>
<organism evidence="5 6">
    <name type="scientific">Caldisphaera lagunensis (strain DSM 15908 / JCM 11604 / ANMR 0165 / IC-154)</name>
    <dbReference type="NCBI Taxonomy" id="1056495"/>
    <lineage>
        <taxon>Archaea</taxon>
        <taxon>Thermoproteota</taxon>
        <taxon>Thermoprotei</taxon>
        <taxon>Acidilobales</taxon>
        <taxon>Caldisphaeraceae</taxon>
        <taxon>Caldisphaera</taxon>
    </lineage>
</organism>
<keyword evidence="1" id="KW-0547">Nucleotide-binding</keyword>
<protein>
    <submittedName>
        <fullName evidence="5">Helicase family protein with metal-binding cysteine cluster</fullName>
    </submittedName>
</protein>
<dbReference type="GO" id="GO:0036297">
    <property type="term" value="P:interstrand cross-link repair"/>
    <property type="evidence" value="ECO:0007669"/>
    <property type="project" value="TreeGrafter"/>
</dbReference>
<dbReference type="Pfam" id="PF00270">
    <property type="entry name" value="DEAD"/>
    <property type="match status" value="1"/>
</dbReference>
<dbReference type="eggNOG" id="arCOG00555">
    <property type="taxonomic scope" value="Archaea"/>
</dbReference>
<dbReference type="RefSeq" id="WP_015232232.1">
    <property type="nucleotide sequence ID" value="NC_019791.1"/>
</dbReference>
<evidence type="ECO:0000259" key="4">
    <source>
        <dbReference type="PROSITE" id="PS51194"/>
    </source>
</evidence>
<keyword evidence="5" id="KW-0378">Hydrolase</keyword>
<dbReference type="GO" id="GO:0006289">
    <property type="term" value="P:nucleotide-excision repair"/>
    <property type="evidence" value="ECO:0007669"/>
    <property type="project" value="TreeGrafter"/>
</dbReference>
<dbReference type="Gene3D" id="3.40.50.300">
    <property type="entry name" value="P-loop containing nucleotide triphosphate hydrolases"/>
    <property type="match status" value="2"/>
</dbReference>
<dbReference type="CDD" id="cd18797">
    <property type="entry name" value="SF2_C_Hrq"/>
    <property type="match status" value="1"/>
</dbReference>
<dbReference type="GO" id="GO:0003676">
    <property type="term" value="F:nucleic acid binding"/>
    <property type="evidence" value="ECO:0007669"/>
    <property type="project" value="InterPro"/>
</dbReference>
<dbReference type="GeneID" id="14211836"/>
<dbReference type="STRING" id="1056495.Calag_0576"/>
<gene>
    <name evidence="5" type="ordered locus">Calag_0576</name>
</gene>
<dbReference type="InterPro" id="IPR027417">
    <property type="entry name" value="P-loop_NTPase"/>
</dbReference>
<dbReference type="GO" id="GO:0043138">
    <property type="term" value="F:3'-5' DNA helicase activity"/>
    <property type="evidence" value="ECO:0007669"/>
    <property type="project" value="TreeGrafter"/>
</dbReference>
<dbReference type="InterPro" id="IPR011545">
    <property type="entry name" value="DEAD/DEAH_box_helicase_dom"/>
</dbReference>
<dbReference type="SMART" id="SM00490">
    <property type="entry name" value="HELICc"/>
    <property type="match status" value="1"/>
</dbReference>
<dbReference type="AlphaFoldDB" id="L0AA82"/>
<dbReference type="Pfam" id="PF00271">
    <property type="entry name" value="Helicase_C"/>
    <property type="match status" value="1"/>
</dbReference>
<dbReference type="OrthoDB" id="36796at2157"/>
<dbReference type="PANTHER" id="PTHR47957:SF3">
    <property type="entry name" value="ATP-DEPENDENT HELICASE HRQ1"/>
    <property type="match status" value="1"/>
</dbReference>
<name>L0AA82_CALLD</name>
<proteinExistence type="predicted"/>
<dbReference type="SMART" id="SM00487">
    <property type="entry name" value="DEXDc"/>
    <property type="match status" value="1"/>
</dbReference>
<dbReference type="GO" id="GO:0005524">
    <property type="term" value="F:ATP binding"/>
    <property type="evidence" value="ECO:0007669"/>
    <property type="project" value="UniProtKB-KW"/>
</dbReference>
<keyword evidence="5" id="KW-0347">Helicase</keyword>
<dbReference type="PROSITE" id="PS51192">
    <property type="entry name" value="HELICASE_ATP_BIND_1"/>
    <property type="match status" value="1"/>
</dbReference>
<feature type="domain" description="Helicase C-terminal" evidence="4">
    <location>
        <begin position="275"/>
        <end position="423"/>
    </location>
</feature>
<dbReference type="InterPro" id="IPR014001">
    <property type="entry name" value="Helicase_ATP-bd"/>
</dbReference>
<dbReference type="CDD" id="cd17923">
    <property type="entry name" value="DEXHc_Hrq1-like"/>
    <property type="match status" value="1"/>
</dbReference>
<evidence type="ECO:0000313" key="5">
    <source>
        <dbReference type="EMBL" id="AFZ70334.1"/>
    </source>
</evidence>
<dbReference type="InParanoid" id="L0AA82"/>
<evidence type="ECO:0000256" key="1">
    <source>
        <dbReference type="ARBA" id="ARBA00022741"/>
    </source>
</evidence>